<gene>
    <name evidence="3" type="ORF">SAMN02745138_00605</name>
</gene>
<organism evidence="3 4">
    <name type="scientific">Anaerotignum lactatifermentans DSM 14214</name>
    <dbReference type="NCBI Taxonomy" id="1121323"/>
    <lineage>
        <taxon>Bacteria</taxon>
        <taxon>Bacillati</taxon>
        <taxon>Bacillota</taxon>
        <taxon>Clostridia</taxon>
        <taxon>Lachnospirales</taxon>
        <taxon>Anaerotignaceae</taxon>
        <taxon>Anaerotignum</taxon>
    </lineage>
</organism>
<reference evidence="3 4" key="1">
    <citation type="submission" date="2016-11" db="EMBL/GenBank/DDBJ databases">
        <authorList>
            <person name="Jaros S."/>
            <person name="Januszkiewicz K."/>
            <person name="Wedrychowicz H."/>
        </authorList>
    </citation>
    <scope>NUCLEOTIDE SEQUENCE [LARGE SCALE GENOMIC DNA]</scope>
    <source>
        <strain evidence="3 4">DSM 14214</strain>
    </source>
</reference>
<feature type="non-terminal residue" evidence="3">
    <location>
        <position position="1"/>
    </location>
</feature>
<evidence type="ECO:0000313" key="4">
    <source>
        <dbReference type="Proteomes" id="UP000183975"/>
    </source>
</evidence>
<feature type="coiled-coil region" evidence="1">
    <location>
        <begin position="14"/>
        <end position="83"/>
    </location>
</feature>
<evidence type="ECO:0000313" key="3">
    <source>
        <dbReference type="EMBL" id="SHJ83725.1"/>
    </source>
</evidence>
<dbReference type="EMBL" id="FRAH01000007">
    <property type="protein sequence ID" value="SHJ83725.1"/>
    <property type="molecule type" value="Genomic_DNA"/>
</dbReference>
<dbReference type="Pfam" id="PF14287">
    <property type="entry name" value="DUF4368"/>
    <property type="match status" value="1"/>
</dbReference>
<dbReference type="AlphaFoldDB" id="A0A1M6MJQ5"/>
<feature type="domain" description="DUF4368" evidence="2">
    <location>
        <begin position="77"/>
        <end position="143"/>
    </location>
</feature>
<dbReference type="InterPro" id="IPR025378">
    <property type="entry name" value="DUF4368"/>
</dbReference>
<accession>A0A1M6MJQ5</accession>
<keyword evidence="4" id="KW-1185">Reference proteome</keyword>
<sequence length="147" mass="17005">LLIQQNEIGGKRKTAAATKQLEQAQERISEVSRIIKRLYEDNVNGKISDERFMELSADYEQEQRELKDRAAALQEELDKSQAATVNAEKFMGIVRKHLAFEELTPTLLREMIEKIVVHECSYDENGTRRQDIEIYYSFVGKIDLPEA</sequence>
<dbReference type="Proteomes" id="UP000183975">
    <property type="component" value="Unassembled WGS sequence"/>
</dbReference>
<evidence type="ECO:0000259" key="2">
    <source>
        <dbReference type="Pfam" id="PF14287"/>
    </source>
</evidence>
<evidence type="ECO:0000256" key="1">
    <source>
        <dbReference type="SAM" id="Coils"/>
    </source>
</evidence>
<dbReference type="OrthoDB" id="9784557at2"/>
<proteinExistence type="predicted"/>
<protein>
    <recommendedName>
        <fullName evidence="2">DUF4368 domain-containing protein</fullName>
    </recommendedName>
</protein>
<keyword evidence="1" id="KW-0175">Coiled coil</keyword>
<dbReference type="RefSeq" id="WP_143158928.1">
    <property type="nucleotide sequence ID" value="NZ_FRAH01000007.1"/>
</dbReference>
<name>A0A1M6MJQ5_9FIRM</name>